<dbReference type="Proteomes" id="UP000652074">
    <property type="component" value="Unassembled WGS sequence"/>
</dbReference>
<comment type="caution">
    <text evidence="3">The sequence shown here is derived from an EMBL/GenBank/DDBJ whole genome shotgun (WGS) entry which is preliminary data.</text>
</comment>
<dbReference type="EMBL" id="WTVR01000033">
    <property type="protein sequence ID" value="NMF89987.1"/>
    <property type="molecule type" value="Genomic_DNA"/>
</dbReference>
<feature type="chain" id="PRO_5046796661" description="Porin" evidence="2">
    <location>
        <begin position="20"/>
        <end position="421"/>
    </location>
</feature>
<name>A0ABX1MPV1_9RHOO</name>
<proteinExistence type="predicted"/>
<evidence type="ECO:0000313" key="4">
    <source>
        <dbReference type="Proteomes" id="UP000652074"/>
    </source>
</evidence>
<dbReference type="Pfam" id="PF19577">
    <property type="entry name" value="DcaP"/>
    <property type="match status" value="1"/>
</dbReference>
<evidence type="ECO:0000313" key="3">
    <source>
        <dbReference type="EMBL" id="NMF89987.1"/>
    </source>
</evidence>
<accession>A0ABX1MPV1</accession>
<sequence>MKHVLAGVAAALAVSPAFAQDNSIEALREQLNRLQARIDQIEKSGREGEAALKAGNVVTGGDTPGSFKLPGSKTSVQIGGYLKLDAIYDRDQDLGDTLFVDGLSTSGSSKDGHFRMHARESRLFVKTTTATDMGSLRTHLEADFFGAGGNELFSNSRNFRIRHAYGELGGVLAGQTWSNFMHFAAYPATVDFDGPVGVSFLRQAQLRYTLPLGAGSLSFSAENPEGTGFADAKDTAPDLTARYSWSGDKAALEAGAVLRRLAYDDGANDDAVTGYGLMLAGNVALGAATRLMGGVIWGDGVGRYVYSASGESDGSAGIGAAYIKADGSLETIRARGFNVALTHDWTSRFSSSLSYGQVRGDRPEALFPTSTRKLESIHFSHFYKLSEPVTLAFEVSRAAKETQDGESARALRFQAAAKYAF</sequence>
<organism evidence="3 4">
    <name type="scientific">Aromatoleum petrolei</name>
    <dbReference type="NCBI Taxonomy" id="76116"/>
    <lineage>
        <taxon>Bacteria</taxon>
        <taxon>Pseudomonadati</taxon>
        <taxon>Pseudomonadota</taxon>
        <taxon>Betaproteobacteria</taxon>
        <taxon>Rhodocyclales</taxon>
        <taxon>Rhodocyclaceae</taxon>
        <taxon>Aromatoleum</taxon>
    </lineage>
</organism>
<feature type="signal peptide" evidence="2">
    <location>
        <begin position="1"/>
        <end position="19"/>
    </location>
</feature>
<evidence type="ECO:0000256" key="2">
    <source>
        <dbReference type="SAM" id="SignalP"/>
    </source>
</evidence>
<evidence type="ECO:0008006" key="5">
    <source>
        <dbReference type="Google" id="ProtNLM"/>
    </source>
</evidence>
<keyword evidence="2" id="KW-0732">Signal</keyword>
<dbReference type="SUPFAM" id="SSF56935">
    <property type="entry name" value="Porins"/>
    <property type="match status" value="1"/>
</dbReference>
<evidence type="ECO:0000256" key="1">
    <source>
        <dbReference type="SAM" id="Coils"/>
    </source>
</evidence>
<feature type="coiled-coil region" evidence="1">
    <location>
        <begin position="17"/>
        <end position="44"/>
    </location>
</feature>
<dbReference type="InterPro" id="IPR045748">
    <property type="entry name" value="DcaP"/>
</dbReference>
<keyword evidence="1" id="KW-0175">Coiled coil</keyword>
<keyword evidence="4" id="KW-1185">Reference proteome</keyword>
<reference evidence="3 4" key="1">
    <citation type="submission" date="2019-12" db="EMBL/GenBank/DDBJ databases">
        <title>Comparative genomics gives insights into the taxonomy of the Azoarcus-Aromatoleum group and reveals separate origins of nif in the plant-associated Azoarcus and non-plant-associated Aromatoleum sub-groups.</title>
        <authorList>
            <person name="Lafos M."/>
            <person name="Maluk M."/>
            <person name="Batista M."/>
            <person name="Junghare M."/>
            <person name="Carmona M."/>
            <person name="Faoro H."/>
            <person name="Cruz L.M."/>
            <person name="Battistoni F."/>
            <person name="De Souza E."/>
            <person name="Pedrosa F."/>
            <person name="Chen W.-M."/>
            <person name="Poole P.S."/>
            <person name="Dixon R.A."/>
            <person name="James E.K."/>
        </authorList>
    </citation>
    <scope>NUCLEOTIDE SEQUENCE [LARGE SCALE GENOMIC DNA]</scope>
    <source>
        <strain evidence="3 4">ToN1</strain>
    </source>
</reference>
<gene>
    <name evidence="3" type="ORF">GPA26_16085</name>
</gene>
<protein>
    <recommendedName>
        <fullName evidence="5">Porin</fullName>
    </recommendedName>
</protein>
<dbReference type="RefSeq" id="WP_169207342.1">
    <property type="nucleotide sequence ID" value="NZ_CP059560.1"/>
</dbReference>